<feature type="transmembrane region" description="Helical" evidence="9">
    <location>
        <begin position="21"/>
        <end position="43"/>
    </location>
</feature>
<keyword evidence="2 9" id="KW-0813">Transport</keyword>
<comment type="similarity">
    <text evidence="8 9">Belongs to the TRAP transporter small permease family.</text>
</comment>
<evidence type="ECO:0000256" key="6">
    <source>
        <dbReference type="ARBA" id="ARBA00022989"/>
    </source>
</evidence>
<protein>
    <recommendedName>
        <fullName evidence="9">TRAP transporter small permease protein</fullName>
    </recommendedName>
</protein>
<comment type="caution">
    <text evidence="11">The sequence shown here is derived from an EMBL/GenBank/DDBJ whole genome shotgun (WGS) entry which is preliminary data.</text>
</comment>
<dbReference type="GO" id="GO:0005886">
    <property type="term" value="C:plasma membrane"/>
    <property type="evidence" value="ECO:0007669"/>
    <property type="project" value="UniProtKB-SubCell"/>
</dbReference>
<evidence type="ECO:0000256" key="5">
    <source>
        <dbReference type="ARBA" id="ARBA00022692"/>
    </source>
</evidence>
<evidence type="ECO:0000256" key="8">
    <source>
        <dbReference type="ARBA" id="ARBA00038436"/>
    </source>
</evidence>
<reference evidence="11 12" key="1">
    <citation type="submission" date="2018-11" db="EMBL/GenBank/DDBJ databases">
        <title>The draft genome sequence of Amphritea opalescens ANRC-JH13T.</title>
        <authorList>
            <person name="Fang Z."/>
            <person name="Zhang Y."/>
            <person name="Han X."/>
        </authorList>
    </citation>
    <scope>NUCLEOTIDE SEQUENCE [LARGE SCALE GENOMIC DNA]</scope>
    <source>
        <strain evidence="11 12">ANRC-JH13</strain>
    </source>
</reference>
<dbReference type="GO" id="GO:0022857">
    <property type="term" value="F:transmembrane transporter activity"/>
    <property type="evidence" value="ECO:0007669"/>
    <property type="project" value="UniProtKB-UniRule"/>
</dbReference>
<proteinExistence type="inferred from homology"/>
<evidence type="ECO:0000256" key="7">
    <source>
        <dbReference type="ARBA" id="ARBA00023136"/>
    </source>
</evidence>
<dbReference type="AlphaFoldDB" id="A0A430KN19"/>
<feature type="transmembrane region" description="Helical" evidence="9">
    <location>
        <begin position="139"/>
        <end position="159"/>
    </location>
</feature>
<feature type="domain" description="Tripartite ATP-independent periplasmic transporters DctQ component" evidence="10">
    <location>
        <begin position="31"/>
        <end position="166"/>
    </location>
</feature>
<dbReference type="InterPro" id="IPR055348">
    <property type="entry name" value="DctQ"/>
</dbReference>
<name>A0A430KN19_9GAMM</name>
<dbReference type="PANTHER" id="PTHR35011">
    <property type="entry name" value="2,3-DIKETO-L-GULONATE TRAP TRANSPORTER SMALL PERMEASE PROTEIN YIAM"/>
    <property type="match status" value="1"/>
</dbReference>
<evidence type="ECO:0000313" key="12">
    <source>
        <dbReference type="Proteomes" id="UP000283087"/>
    </source>
</evidence>
<feature type="transmembrane region" description="Helical" evidence="9">
    <location>
        <begin position="94"/>
        <end position="119"/>
    </location>
</feature>
<evidence type="ECO:0000256" key="4">
    <source>
        <dbReference type="ARBA" id="ARBA00022519"/>
    </source>
</evidence>
<keyword evidence="3" id="KW-1003">Cell membrane</keyword>
<keyword evidence="7 9" id="KW-0472">Membrane</keyword>
<evidence type="ECO:0000256" key="2">
    <source>
        <dbReference type="ARBA" id="ARBA00022448"/>
    </source>
</evidence>
<keyword evidence="12" id="KW-1185">Reference proteome</keyword>
<keyword evidence="6 9" id="KW-1133">Transmembrane helix</keyword>
<comment type="subcellular location">
    <subcellularLocation>
        <location evidence="1 9">Cell inner membrane</location>
        <topology evidence="1 9">Multi-pass membrane protein</topology>
    </subcellularLocation>
</comment>
<evidence type="ECO:0000256" key="3">
    <source>
        <dbReference type="ARBA" id="ARBA00022475"/>
    </source>
</evidence>
<organism evidence="11 12">
    <name type="scientific">Amphritea opalescens</name>
    <dbReference type="NCBI Taxonomy" id="2490544"/>
    <lineage>
        <taxon>Bacteria</taxon>
        <taxon>Pseudomonadati</taxon>
        <taxon>Pseudomonadota</taxon>
        <taxon>Gammaproteobacteria</taxon>
        <taxon>Oceanospirillales</taxon>
        <taxon>Oceanospirillaceae</taxon>
        <taxon>Amphritea</taxon>
    </lineage>
</organism>
<sequence>MHLNIPRPVGSLVNVMIRCQGYILAAASLIMAFVFFFVVILRYWFQADLFAYEEWVLMIAFWVYFLGGAMGSYENTHVKADFLLSVIDNVRTKWIVVNCTLFLEIVIGIVLCYWGWLMLWEEISAYPDWQRTTGLELPFVIPKLGIFLGFVLMSFYSALHLWSGLRDGPTEEWASDEAPPHI</sequence>
<dbReference type="Pfam" id="PF04290">
    <property type="entry name" value="DctQ"/>
    <property type="match status" value="1"/>
</dbReference>
<dbReference type="OrthoDB" id="7837824at2"/>
<keyword evidence="5 9" id="KW-0812">Transmembrane</keyword>
<evidence type="ECO:0000313" key="11">
    <source>
        <dbReference type="EMBL" id="RTE64887.1"/>
    </source>
</evidence>
<evidence type="ECO:0000256" key="1">
    <source>
        <dbReference type="ARBA" id="ARBA00004429"/>
    </source>
</evidence>
<feature type="transmembrane region" description="Helical" evidence="9">
    <location>
        <begin position="55"/>
        <end position="73"/>
    </location>
</feature>
<evidence type="ECO:0000259" key="10">
    <source>
        <dbReference type="Pfam" id="PF04290"/>
    </source>
</evidence>
<keyword evidence="4 9" id="KW-0997">Cell inner membrane</keyword>
<accession>A0A430KN19</accession>
<dbReference type="Proteomes" id="UP000283087">
    <property type="component" value="Unassembled WGS sequence"/>
</dbReference>
<dbReference type="InterPro" id="IPR007387">
    <property type="entry name" value="TRAP_DctQ"/>
</dbReference>
<evidence type="ECO:0000256" key="9">
    <source>
        <dbReference type="RuleBase" id="RU369079"/>
    </source>
</evidence>
<gene>
    <name evidence="11" type="ORF">EH243_15285</name>
</gene>
<comment type="subunit">
    <text evidence="9">The complex comprises the extracytoplasmic solute receptor protein and the two transmembrane proteins.</text>
</comment>
<comment type="function">
    <text evidence="9">Part of the tripartite ATP-independent periplasmic (TRAP) transport system.</text>
</comment>
<dbReference type="EMBL" id="RQXW01000016">
    <property type="protein sequence ID" value="RTE64887.1"/>
    <property type="molecule type" value="Genomic_DNA"/>
</dbReference>
<dbReference type="RefSeq" id="WP_126159534.1">
    <property type="nucleotide sequence ID" value="NZ_RQXW01000016.1"/>
</dbReference>